<name>A0A934TU10_9BURK</name>
<dbReference type="Pfam" id="PF07963">
    <property type="entry name" value="N_methyl"/>
    <property type="match status" value="1"/>
</dbReference>
<evidence type="ECO:0000313" key="2">
    <source>
        <dbReference type="EMBL" id="MBK6007373.1"/>
    </source>
</evidence>
<gene>
    <name evidence="2" type="primary">pilV</name>
    <name evidence="2" type="ORF">JJB11_14825</name>
</gene>
<dbReference type="EMBL" id="JAEPWM010000005">
    <property type="protein sequence ID" value="MBK6007373.1"/>
    <property type="molecule type" value="Genomic_DNA"/>
</dbReference>
<keyword evidence="1" id="KW-0472">Membrane</keyword>
<dbReference type="Proteomes" id="UP000630528">
    <property type="component" value="Unassembled WGS sequence"/>
</dbReference>
<dbReference type="InterPro" id="IPR012902">
    <property type="entry name" value="N_methyl_site"/>
</dbReference>
<reference evidence="2" key="1">
    <citation type="journal article" date="2012" name="J. Microbiol. Biotechnol.">
        <title>Ramlibacter ginsenosidimutans sp. nov., with ginsenoside-converting activity.</title>
        <authorList>
            <person name="Wang L."/>
            <person name="An D.S."/>
            <person name="Kim S.G."/>
            <person name="Jin F.X."/>
            <person name="Kim S.C."/>
            <person name="Lee S.T."/>
            <person name="Im W.T."/>
        </authorList>
    </citation>
    <scope>NUCLEOTIDE SEQUENCE</scope>
    <source>
        <strain evidence="2">KACC 17527</strain>
    </source>
</reference>
<reference evidence="2" key="2">
    <citation type="submission" date="2021-01" db="EMBL/GenBank/DDBJ databases">
        <authorList>
            <person name="Kang M."/>
        </authorList>
    </citation>
    <scope>NUCLEOTIDE SEQUENCE</scope>
    <source>
        <strain evidence="2">KACC 17527</strain>
    </source>
</reference>
<comment type="caution">
    <text evidence="2">The sequence shown here is derived from an EMBL/GenBank/DDBJ whole genome shotgun (WGS) entry which is preliminary data.</text>
</comment>
<organism evidence="2 3">
    <name type="scientific">Ramlibacter ginsenosidimutans</name>
    <dbReference type="NCBI Taxonomy" id="502333"/>
    <lineage>
        <taxon>Bacteria</taxon>
        <taxon>Pseudomonadati</taxon>
        <taxon>Pseudomonadota</taxon>
        <taxon>Betaproteobacteria</taxon>
        <taxon>Burkholderiales</taxon>
        <taxon>Comamonadaceae</taxon>
        <taxon>Ramlibacter</taxon>
    </lineage>
</organism>
<protein>
    <submittedName>
        <fullName evidence="2">Type IV pilus modification protein PilV</fullName>
    </submittedName>
</protein>
<keyword evidence="3" id="KW-1185">Reference proteome</keyword>
<proteinExistence type="predicted"/>
<keyword evidence="1" id="KW-1133">Transmembrane helix</keyword>
<sequence>MSNTARQRGATLIEVLITLVIVAFGLLGMAGLQVRMQSTEMESYQRSQALLLLNEMATHIATNRANAAAYVTGTSSPLGTGFDCSGMASTSIAQADLKAWCNALQGSSETTGTGASALRQGAMIDARGCVQLSADGDYLVTVTWQGLAPIVAPPTSLACGASQYDGGSCTNDLCRRAATTVVRIANLI</sequence>
<feature type="transmembrane region" description="Helical" evidence="1">
    <location>
        <begin position="12"/>
        <end position="32"/>
    </location>
</feature>
<dbReference type="NCBIfam" id="TIGR02532">
    <property type="entry name" value="IV_pilin_GFxxxE"/>
    <property type="match status" value="1"/>
</dbReference>
<evidence type="ECO:0000313" key="3">
    <source>
        <dbReference type="Proteomes" id="UP000630528"/>
    </source>
</evidence>
<evidence type="ECO:0000256" key="1">
    <source>
        <dbReference type="SAM" id="Phobius"/>
    </source>
</evidence>
<dbReference type="InterPro" id="IPR013362">
    <property type="entry name" value="Pilus_4_PilV"/>
</dbReference>
<dbReference type="AlphaFoldDB" id="A0A934TU10"/>
<dbReference type="RefSeq" id="WP_201172590.1">
    <property type="nucleotide sequence ID" value="NZ_JAEPWM010000005.1"/>
</dbReference>
<keyword evidence="1" id="KW-0812">Transmembrane</keyword>
<dbReference type="NCBIfam" id="TIGR02523">
    <property type="entry name" value="type_IV_pilV"/>
    <property type="match status" value="1"/>
</dbReference>
<accession>A0A934TU10</accession>